<evidence type="ECO:0000313" key="1">
    <source>
        <dbReference type="EMBL" id="OGN00692.1"/>
    </source>
</evidence>
<protein>
    <submittedName>
        <fullName evidence="1">Uncharacterized protein</fullName>
    </submittedName>
</protein>
<comment type="caution">
    <text evidence="1">The sequence shown here is derived from an EMBL/GenBank/DDBJ whole genome shotgun (WGS) entry which is preliminary data.</text>
</comment>
<sequence length="89" mass="10210">MEKSKIQRIESQKPDELWGKLTDPGSEENVARVFESVFEKITVNPNLYYVEGGPDNTFATVRRRGDNNLIYETSNEIEIEALLKYGAEK</sequence>
<gene>
    <name evidence="1" type="ORF">A2650_04080</name>
</gene>
<proteinExistence type="predicted"/>
<evidence type="ECO:0000313" key="2">
    <source>
        <dbReference type="Proteomes" id="UP000177117"/>
    </source>
</evidence>
<dbReference type="Proteomes" id="UP000177117">
    <property type="component" value="Unassembled WGS sequence"/>
</dbReference>
<organism evidence="1 2">
    <name type="scientific">Candidatus Yanofskybacteria bacterium RIFCSPHIGHO2_01_FULL_41_53</name>
    <dbReference type="NCBI Taxonomy" id="1802663"/>
    <lineage>
        <taxon>Bacteria</taxon>
        <taxon>Candidatus Yanofskyibacteriota</taxon>
    </lineage>
</organism>
<dbReference type="AlphaFoldDB" id="A0A1F8EIL2"/>
<reference evidence="1 2" key="1">
    <citation type="journal article" date="2016" name="Nat. Commun.">
        <title>Thousands of microbial genomes shed light on interconnected biogeochemical processes in an aquifer system.</title>
        <authorList>
            <person name="Anantharaman K."/>
            <person name="Brown C.T."/>
            <person name="Hug L.A."/>
            <person name="Sharon I."/>
            <person name="Castelle C.J."/>
            <person name="Probst A.J."/>
            <person name="Thomas B.C."/>
            <person name="Singh A."/>
            <person name="Wilkins M.J."/>
            <person name="Karaoz U."/>
            <person name="Brodie E.L."/>
            <person name="Williams K.H."/>
            <person name="Hubbard S.S."/>
            <person name="Banfield J.F."/>
        </authorList>
    </citation>
    <scope>NUCLEOTIDE SEQUENCE [LARGE SCALE GENOMIC DNA]</scope>
</reference>
<name>A0A1F8EIL2_9BACT</name>
<accession>A0A1F8EIL2</accession>
<dbReference type="EMBL" id="MGJD01000016">
    <property type="protein sequence ID" value="OGN00692.1"/>
    <property type="molecule type" value="Genomic_DNA"/>
</dbReference>